<name>A0A1S3JHS3_LINAN</name>
<keyword evidence="4" id="KW-0677">Repeat</keyword>
<feature type="compositionally biased region" description="Basic and acidic residues" evidence="12">
    <location>
        <begin position="224"/>
        <end position="234"/>
    </location>
</feature>
<feature type="domain" description="C2H2-type" evidence="13">
    <location>
        <begin position="916"/>
        <end position="945"/>
    </location>
</feature>
<keyword evidence="2" id="KW-1017">Isopeptide bond</keyword>
<feature type="region of interest" description="Disordered" evidence="12">
    <location>
        <begin position="829"/>
        <end position="853"/>
    </location>
</feature>
<dbReference type="InterPro" id="IPR013087">
    <property type="entry name" value="Znf_C2H2_type"/>
</dbReference>
<dbReference type="FunCoup" id="A0A1S3JHS3">
    <property type="interactions" value="510"/>
</dbReference>
<feature type="region of interest" description="Disordered" evidence="12">
    <location>
        <begin position="378"/>
        <end position="432"/>
    </location>
</feature>
<dbReference type="FunFam" id="3.30.160.60:FF:000106">
    <property type="entry name" value="B-cell lymphoma/leukemia 11A isoform X2"/>
    <property type="match status" value="1"/>
</dbReference>
<feature type="compositionally biased region" description="Basic residues" evidence="12">
    <location>
        <begin position="481"/>
        <end position="490"/>
    </location>
</feature>
<dbReference type="STRING" id="7574.A0A1S3JHS3"/>
<feature type="compositionally biased region" description="Low complexity" evidence="12">
    <location>
        <begin position="409"/>
        <end position="422"/>
    </location>
</feature>
<feature type="compositionally biased region" description="Basic and acidic residues" evidence="12">
    <location>
        <begin position="585"/>
        <end position="596"/>
    </location>
</feature>
<dbReference type="Proteomes" id="UP000085678">
    <property type="component" value="Unplaced"/>
</dbReference>
<gene>
    <name evidence="15" type="primary">LOC106173020</name>
</gene>
<evidence type="ECO:0000256" key="2">
    <source>
        <dbReference type="ARBA" id="ARBA00022499"/>
    </source>
</evidence>
<feature type="compositionally biased region" description="Acidic residues" evidence="12">
    <location>
        <begin position="527"/>
        <end position="557"/>
    </location>
</feature>
<dbReference type="KEGG" id="lak:106173020"/>
<sequence>MWLMDVNDNCTGVASLANCLTNLALPDQDVLVCGDCHEEFALNDICKFIQHKVKRCNKENIDPFSEPGPPGGEDDDRLDQCMSVISTARRTSISAPIAHKGSISSDGRDRSSPRPSLLSQTSKIEEEEEDNGESGPRGERSPSLASLQQPLRPKQVDAESNTTHTEPSNFVCGTCTTKFTSAWFLLQHVQNAHGMKIYLEIEPRLSFEPPQAAAAAETNGNKTETVKMERPKTEEMDEEEEEEEGEDDEEEKSEKSNQPQTSRPSSHTPRSIGEMNGTPPNPFLPFRSPFSEVQQRSPFGSLHPGNFHRPPGPEMRLEMMADPFNKRGLYPWPPGFDPQGPFPPMLDRSHLLQLREASLRGATLSELDYYSQQLRRLAGTDYSPTPSPTTTRRHSASSAAPPYSPANPQPSAFSPSSSQPSEQPKDPLSAPTAQRLKSCEFCGKSFRFQSNLIVHRRSHTGEKPFKCPLCPHACTQASKLKRHMKTHRNKSPMSSQASNLSAAGSDNSGLSTASPDSNRLSQRGEESELEDEEEEEFEEEFEEEEEEEEMEGMEFAEGDQPTDLSHFHKEAAAHFSTEQTLQDKQTAEDQPKDLTVERPSAFSQKLNTRSPSSTAFPEESQNPNKEDGSSRGSSPNSDPESRSVLKEVMKSSFLKNIQQYDEAFKQALAESTQQTIAISSSSATSERKEHGSENIVENGVKEPPGSPCSSARSPVVKSERRSDTEPLPSPSYEAGVPEFIKRKKLDQQQQQQLMEQHHRRVANFEGFYPWFSPHGIHPRDVFIGNLPHPPPPHLSLQHTVRHSQANGVPGITADNSAFRIHEKGASLMGGLPPSSHRPQSLPSLPVNTPQKKEHRRNDTCEYCGKIFKNCSNLTVHRRSHTGEKPYKCALCNYACAQSSKLTRHMKTHGRLGKDVYRCKFCNMPFSVPSTLEKHMRRCADNQQNRILSENSRDSNASSVVATSNALC</sequence>
<keyword evidence="5 11" id="KW-0863">Zinc-finger</keyword>
<dbReference type="RefSeq" id="XP_013409449.1">
    <property type="nucleotide sequence ID" value="XM_013553995.1"/>
</dbReference>
<evidence type="ECO:0000256" key="9">
    <source>
        <dbReference type="ARBA" id="ARBA00023163"/>
    </source>
</evidence>
<dbReference type="GO" id="GO:0003700">
    <property type="term" value="F:DNA-binding transcription factor activity"/>
    <property type="evidence" value="ECO:0007669"/>
    <property type="project" value="TreeGrafter"/>
</dbReference>
<feature type="compositionally biased region" description="Polar residues" evidence="12">
    <location>
        <begin position="491"/>
        <end position="521"/>
    </location>
</feature>
<feature type="domain" description="C2H2-type" evidence="13">
    <location>
        <begin position="858"/>
        <end position="885"/>
    </location>
</feature>
<keyword evidence="8" id="KW-0805">Transcription regulation</keyword>
<feature type="domain" description="C2H2-type" evidence="13">
    <location>
        <begin position="437"/>
        <end position="464"/>
    </location>
</feature>
<evidence type="ECO:0000256" key="1">
    <source>
        <dbReference type="ARBA" id="ARBA00004123"/>
    </source>
</evidence>
<dbReference type="PANTHER" id="PTHR45993">
    <property type="entry name" value="B-CELL LYMPHOMA/LEUKEMIA 11"/>
    <property type="match status" value="1"/>
</dbReference>
<dbReference type="FunFam" id="3.30.160.60:FF:001175">
    <property type="entry name" value="Zinc finger, C2H2 type"/>
    <property type="match status" value="1"/>
</dbReference>
<feature type="region of interest" description="Disordered" evidence="12">
    <location>
        <begin position="481"/>
        <end position="645"/>
    </location>
</feature>
<feature type="domain" description="C2H2-type" evidence="13">
    <location>
        <begin position="886"/>
        <end position="908"/>
    </location>
</feature>
<dbReference type="InterPro" id="IPR036236">
    <property type="entry name" value="Znf_C2H2_sf"/>
</dbReference>
<feature type="region of interest" description="Disordered" evidence="12">
    <location>
        <begin position="95"/>
        <end position="172"/>
    </location>
</feature>
<evidence type="ECO:0000256" key="12">
    <source>
        <dbReference type="SAM" id="MobiDB-lite"/>
    </source>
</evidence>
<keyword evidence="7" id="KW-0832">Ubl conjugation</keyword>
<evidence type="ECO:0000256" key="5">
    <source>
        <dbReference type="ARBA" id="ARBA00022771"/>
    </source>
</evidence>
<evidence type="ECO:0000259" key="13">
    <source>
        <dbReference type="PROSITE" id="PS50157"/>
    </source>
</evidence>
<evidence type="ECO:0000313" key="14">
    <source>
        <dbReference type="Proteomes" id="UP000085678"/>
    </source>
</evidence>
<feature type="compositionally biased region" description="Polar residues" evidence="12">
    <location>
        <begin position="836"/>
        <end position="849"/>
    </location>
</feature>
<feature type="compositionally biased region" description="Polar residues" evidence="12">
    <location>
        <begin position="601"/>
        <end position="623"/>
    </location>
</feature>
<comment type="subcellular location">
    <subcellularLocation>
        <location evidence="1">Nucleus</location>
    </subcellularLocation>
</comment>
<protein>
    <submittedName>
        <fullName evidence="15">LOW QUALITY PROTEIN: B-cell lymphoma/leukemia 11A-like</fullName>
    </submittedName>
</protein>
<proteinExistence type="predicted"/>
<keyword evidence="3" id="KW-0479">Metal-binding</keyword>
<keyword evidence="14" id="KW-1185">Reference proteome</keyword>
<dbReference type="InterPro" id="IPR051497">
    <property type="entry name" value="Dev/Hematopoietic_TF"/>
</dbReference>
<evidence type="ECO:0000256" key="4">
    <source>
        <dbReference type="ARBA" id="ARBA00022737"/>
    </source>
</evidence>
<feature type="domain" description="C2H2-type" evidence="13">
    <location>
        <begin position="465"/>
        <end position="492"/>
    </location>
</feature>
<dbReference type="FunFam" id="3.30.160.60:FF:000037">
    <property type="entry name" value="B-cell lymphoma/leukemia 11A isoform X1"/>
    <property type="match status" value="2"/>
</dbReference>
<dbReference type="OrthoDB" id="10046198at2759"/>
<dbReference type="AlphaFoldDB" id="A0A1S3JHS3"/>
<keyword evidence="10" id="KW-0539">Nucleus</keyword>
<feature type="compositionally biased region" description="Pro residues" evidence="12">
    <location>
        <begin position="331"/>
        <end position="344"/>
    </location>
</feature>
<reference evidence="15" key="1">
    <citation type="submission" date="2025-08" db="UniProtKB">
        <authorList>
            <consortium name="RefSeq"/>
        </authorList>
    </citation>
    <scope>IDENTIFICATION</scope>
    <source>
        <tissue evidence="15">Gonads</tissue>
    </source>
</reference>
<dbReference type="SMART" id="SM00355">
    <property type="entry name" value="ZnF_C2H2"/>
    <property type="match status" value="6"/>
</dbReference>
<evidence type="ECO:0000256" key="6">
    <source>
        <dbReference type="ARBA" id="ARBA00022833"/>
    </source>
</evidence>
<feature type="region of interest" description="Disordered" evidence="12">
    <location>
        <begin position="679"/>
        <end position="735"/>
    </location>
</feature>
<organism evidence="14 15">
    <name type="scientific">Lingula anatina</name>
    <name type="common">Brachiopod</name>
    <name type="synonym">Lingula unguis</name>
    <dbReference type="NCBI Taxonomy" id="7574"/>
    <lineage>
        <taxon>Eukaryota</taxon>
        <taxon>Metazoa</taxon>
        <taxon>Spiralia</taxon>
        <taxon>Lophotrochozoa</taxon>
        <taxon>Brachiopoda</taxon>
        <taxon>Linguliformea</taxon>
        <taxon>Lingulata</taxon>
        <taxon>Lingulida</taxon>
        <taxon>Linguloidea</taxon>
        <taxon>Lingulidae</taxon>
        <taxon>Lingula</taxon>
    </lineage>
</organism>
<dbReference type="Pfam" id="PF25491">
    <property type="entry name" value="CCHC_BCL-11A"/>
    <property type="match status" value="1"/>
</dbReference>
<keyword evidence="9" id="KW-0804">Transcription</keyword>
<dbReference type="GO" id="GO:0006357">
    <property type="term" value="P:regulation of transcription by RNA polymerase II"/>
    <property type="evidence" value="ECO:0007669"/>
    <property type="project" value="TreeGrafter"/>
</dbReference>
<feature type="compositionally biased region" description="Acidic residues" evidence="12">
    <location>
        <begin position="235"/>
        <end position="251"/>
    </location>
</feature>
<dbReference type="GO" id="GO:0000978">
    <property type="term" value="F:RNA polymerase II cis-regulatory region sequence-specific DNA binding"/>
    <property type="evidence" value="ECO:0007669"/>
    <property type="project" value="TreeGrafter"/>
</dbReference>
<dbReference type="Pfam" id="PF00096">
    <property type="entry name" value="zf-C2H2"/>
    <property type="match status" value="5"/>
</dbReference>
<dbReference type="Gene3D" id="3.30.160.60">
    <property type="entry name" value="Classic Zinc Finger"/>
    <property type="match status" value="4"/>
</dbReference>
<evidence type="ECO:0000256" key="11">
    <source>
        <dbReference type="PROSITE-ProRule" id="PRU00042"/>
    </source>
</evidence>
<dbReference type="PROSITE" id="PS50157">
    <property type="entry name" value="ZINC_FINGER_C2H2_2"/>
    <property type="match status" value="5"/>
</dbReference>
<feature type="compositionally biased region" description="Polar residues" evidence="12">
    <location>
        <begin position="256"/>
        <end position="269"/>
    </location>
</feature>
<accession>A0A1S3JHS3</accession>
<dbReference type="GO" id="GO:0005634">
    <property type="term" value="C:nucleus"/>
    <property type="evidence" value="ECO:0007669"/>
    <property type="project" value="UniProtKB-SubCell"/>
</dbReference>
<feature type="compositionally biased region" description="Polar residues" evidence="12">
    <location>
        <begin position="158"/>
        <end position="168"/>
    </location>
</feature>
<feature type="region of interest" description="Disordered" evidence="12">
    <location>
        <begin position="210"/>
        <end position="347"/>
    </location>
</feature>
<evidence type="ECO:0000256" key="3">
    <source>
        <dbReference type="ARBA" id="ARBA00022723"/>
    </source>
</evidence>
<evidence type="ECO:0000313" key="15">
    <source>
        <dbReference type="RefSeq" id="XP_013409449.1"/>
    </source>
</evidence>
<evidence type="ECO:0000256" key="10">
    <source>
        <dbReference type="ARBA" id="ARBA00023242"/>
    </source>
</evidence>
<dbReference type="GO" id="GO:0008270">
    <property type="term" value="F:zinc ion binding"/>
    <property type="evidence" value="ECO:0007669"/>
    <property type="project" value="UniProtKB-KW"/>
</dbReference>
<dbReference type="InterPro" id="IPR057448">
    <property type="entry name" value="BCL-11A_Znf_CCHC"/>
</dbReference>
<keyword evidence="6" id="KW-0862">Zinc</keyword>
<dbReference type="PANTHER" id="PTHR45993:SF6">
    <property type="entry name" value="C2H2-TYPE DOMAIN-CONTAINING PROTEIN"/>
    <property type="match status" value="1"/>
</dbReference>
<evidence type="ECO:0000256" key="7">
    <source>
        <dbReference type="ARBA" id="ARBA00022843"/>
    </source>
</evidence>
<dbReference type="InParanoid" id="A0A1S3JHS3"/>
<evidence type="ECO:0000256" key="8">
    <source>
        <dbReference type="ARBA" id="ARBA00023015"/>
    </source>
</evidence>
<dbReference type="GeneID" id="106173020"/>
<dbReference type="PROSITE" id="PS00028">
    <property type="entry name" value="ZINC_FINGER_C2H2_1"/>
    <property type="match status" value="5"/>
</dbReference>
<dbReference type="SUPFAM" id="SSF57667">
    <property type="entry name" value="beta-beta-alpha zinc fingers"/>
    <property type="match status" value="3"/>
</dbReference>